<dbReference type="STRING" id="1108595.BKX93_05300"/>
<keyword evidence="2" id="KW-1003">Cell membrane</keyword>
<keyword evidence="5" id="KW-0472">Membrane</keyword>
<dbReference type="GeneID" id="68840619"/>
<name>A0A1D9LDY6_9NEIS</name>
<dbReference type="RefSeq" id="WP_021477576.1">
    <property type="nucleotide sequence ID" value="NZ_CP017707.1"/>
</dbReference>
<reference evidence="6 7" key="1">
    <citation type="submission" date="2016-10" db="EMBL/GenBank/DDBJ databases">
        <title>Chromobacterium muskegensis sp. nov., an insecticidal bacterium isolated from Sphagnum bogs.</title>
        <authorList>
            <person name="Sparks M.E."/>
            <person name="Blackburn M.B."/>
            <person name="Gundersen-Rindal D.E."/>
            <person name="Mitchell A."/>
            <person name="Farrar R."/>
            <person name="Kuhar D."/>
        </authorList>
    </citation>
    <scope>NUCLEOTIDE SEQUENCE [LARGE SCALE GENOMIC DNA]</scope>
    <source>
        <strain evidence="6 7">21-1</strain>
    </source>
</reference>
<dbReference type="InterPro" id="IPR005495">
    <property type="entry name" value="LptG/LptF_permease"/>
</dbReference>
<dbReference type="GO" id="GO:0015920">
    <property type="term" value="P:lipopolysaccharide transport"/>
    <property type="evidence" value="ECO:0007669"/>
    <property type="project" value="TreeGrafter"/>
</dbReference>
<proteinExistence type="predicted"/>
<dbReference type="PANTHER" id="PTHR33529">
    <property type="entry name" value="SLR0882 PROTEIN-RELATED"/>
    <property type="match status" value="1"/>
</dbReference>
<dbReference type="PANTHER" id="PTHR33529:SF2">
    <property type="entry name" value="LIPOPOLYSACCHARIDE EXPORT SYSTEM PERMEASE PROTEIN LPTG"/>
    <property type="match status" value="1"/>
</dbReference>
<dbReference type="Proteomes" id="UP000178776">
    <property type="component" value="Chromosome"/>
</dbReference>
<evidence type="ECO:0000256" key="2">
    <source>
        <dbReference type="ARBA" id="ARBA00022475"/>
    </source>
</evidence>
<dbReference type="KEGG" id="cvc:BKX93_05300"/>
<evidence type="ECO:0000313" key="7">
    <source>
        <dbReference type="Proteomes" id="UP000178776"/>
    </source>
</evidence>
<evidence type="ECO:0000256" key="1">
    <source>
        <dbReference type="ARBA" id="ARBA00004651"/>
    </source>
</evidence>
<comment type="subcellular location">
    <subcellularLocation>
        <location evidence="1">Cell membrane</location>
        <topology evidence="1">Multi-pass membrane protein</topology>
    </subcellularLocation>
</comment>
<dbReference type="EMBL" id="CP017707">
    <property type="protein sequence ID" value="AOZ49468.1"/>
    <property type="molecule type" value="Genomic_DNA"/>
</dbReference>
<dbReference type="Pfam" id="PF03739">
    <property type="entry name" value="LptF_LptG"/>
    <property type="match status" value="1"/>
</dbReference>
<dbReference type="InterPro" id="IPR030923">
    <property type="entry name" value="LptG"/>
</dbReference>
<dbReference type="AlphaFoldDB" id="A0A1D9LDY6"/>
<protein>
    <submittedName>
        <fullName evidence="6">LPS export ABC transporter permease LptG</fullName>
    </submittedName>
</protein>
<dbReference type="GO" id="GO:0043190">
    <property type="term" value="C:ATP-binding cassette (ABC) transporter complex"/>
    <property type="evidence" value="ECO:0007669"/>
    <property type="project" value="InterPro"/>
</dbReference>
<accession>A0A1D9LDY6</accession>
<evidence type="ECO:0000256" key="4">
    <source>
        <dbReference type="ARBA" id="ARBA00022989"/>
    </source>
</evidence>
<organism evidence="6 7">
    <name type="scientific">Chromobacterium vaccinii</name>
    <dbReference type="NCBI Taxonomy" id="1108595"/>
    <lineage>
        <taxon>Bacteria</taxon>
        <taxon>Pseudomonadati</taxon>
        <taxon>Pseudomonadota</taxon>
        <taxon>Betaproteobacteria</taxon>
        <taxon>Neisseriales</taxon>
        <taxon>Chromobacteriaceae</taxon>
        <taxon>Chromobacterium</taxon>
    </lineage>
</organism>
<dbReference type="GO" id="GO:0055085">
    <property type="term" value="P:transmembrane transport"/>
    <property type="evidence" value="ECO:0007669"/>
    <property type="project" value="InterPro"/>
</dbReference>
<keyword evidence="3" id="KW-0812">Transmembrane</keyword>
<sequence>MKLIHRYIISTLTQSTLFTLLALLGLYGFFDLLGEVPALGTGTYTASVMATYVALLVPGHAYELMPLAVLIGGMVAMTQLASSSEYTVIRTSGVTLGQIAATLLKFGLGFAVLTILLGEFVSPWAMQEAERTKLTATHSIVAKEFRSGTWVKDNQNFINVHEMLPDNTLLGIRIYTYDQDFKLERTRIAERGTFSKQDRSWQLENVKETVLAADHTISNAYPALKWKSIIEPEILSVLLVVPEQMSAHNLLTYIEHLKKNKQQTQRYEIALWSKLFYPLACISMALVALAFTPQQRRHGQLGIKLFAGICLGVTFHFVNRLFGHLGLLYDWNSILSATLPTLIFFLGGIGIIAKQERR</sequence>
<evidence type="ECO:0000256" key="5">
    <source>
        <dbReference type="ARBA" id="ARBA00023136"/>
    </source>
</evidence>
<keyword evidence="4" id="KW-1133">Transmembrane helix</keyword>
<dbReference type="NCBIfam" id="TIGR04408">
    <property type="entry name" value="LptG_lptG"/>
    <property type="match status" value="1"/>
</dbReference>
<gene>
    <name evidence="6" type="ORF">BKX93_05300</name>
</gene>
<evidence type="ECO:0000313" key="6">
    <source>
        <dbReference type="EMBL" id="AOZ49468.1"/>
    </source>
</evidence>
<evidence type="ECO:0000256" key="3">
    <source>
        <dbReference type="ARBA" id="ARBA00022692"/>
    </source>
</evidence>